<dbReference type="OrthoDB" id="191163at2"/>
<gene>
    <name evidence="8" type="ORF">Cflav_PD0197</name>
</gene>
<dbReference type="SMART" id="SM00448">
    <property type="entry name" value="REC"/>
    <property type="match status" value="1"/>
</dbReference>
<dbReference type="PRINTS" id="PR00038">
    <property type="entry name" value="HTHLUXR"/>
</dbReference>
<dbReference type="GO" id="GO:0006355">
    <property type="term" value="P:regulation of DNA-templated transcription"/>
    <property type="evidence" value="ECO:0007669"/>
    <property type="project" value="InterPro"/>
</dbReference>
<dbReference type="EMBL" id="ABOX02000081">
    <property type="protein sequence ID" value="EEF57190.1"/>
    <property type="molecule type" value="Genomic_DNA"/>
</dbReference>
<dbReference type="SUPFAM" id="SSF52172">
    <property type="entry name" value="CheY-like"/>
    <property type="match status" value="1"/>
</dbReference>
<accession>B9XSJ0</accession>
<dbReference type="PROSITE" id="PS50110">
    <property type="entry name" value="RESPONSE_REGULATORY"/>
    <property type="match status" value="1"/>
</dbReference>
<evidence type="ECO:0000313" key="9">
    <source>
        <dbReference type="Proteomes" id="UP000003688"/>
    </source>
</evidence>
<dbReference type="Gene3D" id="3.40.50.2300">
    <property type="match status" value="1"/>
</dbReference>
<sequence length="217" mass="23664">MSTIRILLADDHTLLRAGIRSLLEKMPGVEVVGEAADGREALSLVKALQPGVVLMDIAMSGLNGLEATARIVKEFPSSRVIILSMHANEEYVLQTLRAGAAGYLLKDAATAELELAIQAVSRGDTYLSPAISKRVIEDYLGRINGQKSPMEQLTPRQREILQLIAEGKSTKEMAFLLNLSVKTVETHRTQLMDRLGIHDVPGLVRYAMRMGLISSAT</sequence>
<dbReference type="InterPro" id="IPR039420">
    <property type="entry name" value="WalR-like"/>
</dbReference>
<evidence type="ECO:0000256" key="2">
    <source>
        <dbReference type="ARBA" id="ARBA00023015"/>
    </source>
</evidence>
<dbReference type="GO" id="GO:0000160">
    <property type="term" value="P:phosphorelay signal transduction system"/>
    <property type="evidence" value="ECO:0007669"/>
    <property type="project" value="InterPro"/>
</dbReference>
<keyword evidence="3" id="KW-0238">DNA-binding</keyword>
<dbReference type="SUPFAM" id="SSF46894">
    <property type="entry name" value="C-terminal effector domain of the bipartite response regulators"/>
    <property type="match status" value="1"/>
</dbReference>
<evidence type="ECO:0000259" key="6">
    <source>
        <dbReference type="PROSITE" id="PS50043"/>
    </source>
</evidence>
<dbReference type="InterPro" id="IPR000792">
    <property type="entry name" value="Tscrpt_reg_LuxR_C"/>
</dbReference>
<comment type="caution">
    <text evidence="8">The sequence shown here is derived from an EMBL/GenBank/DDBJ whole genome shotgun (WGS) entry which is preliminary data.</text>
</comment>
<dbReference type="InterPro" id="IPR058245">
    <property type="entry name" value="NreC/VraR/RcsB-like_REC"/>
</dbReference>
<feature type="modified residue" description="4-aspartylphosphate" evidence="5">
    <location>
        <position position="56"/>
    </location>
</feature>
<evidence type="ECO:0000256" key="3">
    <source>
        <dbReference type="ARBA" id="ARBA00023125"/>
    </source>
</evidence>
<proteinExistence type="predicted"/>
<evidence type="ECO:0000256" key="5">
    <source>
        <dbReference type="PROSITE-ProRule" id="PRU00169"/>
    </source>
</evidence>
<evidence type="ECO:0000259" key="7">
    <source>
        <dbReference type="PROSITE" id="PS50110"/>
    </source>
</evidence>
<dbReference type="STRING" id="320771.Cflav_PD0197"/>
<dbReference type="Pfam" id="PF00072">
    <property type="entry name" value="Response_reg"/>
    <property type="match status" value="1"/>
</dbReference>
<dbReference type="CDD" id="cd17535">
    <property type="entry name" value="REC_NarL-like"/>
    <property type="match status" value="1"/>
</dbReference>
<name>B9XSJ0_PEDPL</name>
<feature type="domain" description="HTH luxR-type" evidence="6">
    <location>
        <begin position="146"/>
        <end position="211"/>
    </location>
</feature>
<dbReference type="AlphaFoldDB" id="B9XSJ0"/>
<dbReference type="PANTHER" id="PTHR43214:SF41">
    <property type="entry name" value="NITRATE_NITRITE RESPONSE REGULATOR PROTEIN NARP"/>
    <property type="match status" value="1"/>
</dbReference>
<dbReference type="PROSITE" id="PS50043">
    <property type="entry name" value="HTH_LUXR_2"/>
    <property type="match status" value="1"/>
</dbReference>
<dbReference type="InterPro" id="IPR011006">
    <property type="entry name" value="CheY-like_superfamily"/>
</dbReference>
<dbReference type="SMART" id="SM00421">
    <property type="entry name" value="HTH_LUXR"/>
    <property type="match status" value="1"/>
</dbReference>
<dbReference type="GO" id="GO:0003677">
    <property type="term" value="F:DNA binding"/>
    <property type="evidence" value="ECO:0007669"/>
    <property type="project" value="UniProtKB-KW"/>
</dbReference>
<dbReference type="PANTHER" id="PTHR43214">
    <property type="entry name" value="TWO-COMPONENT RESPONSE REGULATOR"/>
    <property type="match status" value="1"/>
</dbReference>
<keyword evidence="2" id="KW-0805">Transcription regulation</keyword>
<evidence type="ECO:0000256" key="4">
    <source>
        <dbReference type="ARBA" id="ARBA00023163"/>
    </source>
</evidence>
<feature type="domain" description="Response regulatory" evidence="7">
    <location>
        <begin position="5"/>
        <end position="121"/>
    </location>
</feature>
<dbReference type="Proteomes" id="UP000003688">
    <property type="component" value="Unassembled WGS sequence"/>
</dbReference>
<keyword evidence="4" id="KW-0804">Transcription</keyword>
<organism evidence="8 9">
    <name type="scientific">Pedosphaera parvula (strain Ellin514)</name>
    <dbReference type="NCBI Taxonomy" id="320771"/>
    <lineage>
        <taxon>Bacteria</taxon>
        <taxon>Pseudomonadati</taxon>
        <taxon>Verrucomicrobiota</taxon>
        <taxon>Pedosphaerae</taxon>
        <taxon>Pedosphaerales</taxon>
        <taxon>Pedosphaeraceae</taxon>
        <taxon>Pedosphaera</taxon>
    </lineage>
</organism>
<reference evidence="8 9" key="1">
    <citation type="journal article" date="2011" name="J. Bacteriol.">
        <title>Genome sequence of 'Pedosphaera parvula' Ellin514, an aerobic Verrucomicrobial isolate from pasture soil.</title>
        <authorList>
            <person name="Kant R."/>
            <person name="van Passel M.W."/>
            <person name="Sangwan P."/>
            <person name="Palva A."/>
            <person name="Lucas S."/>
            <person name="Copeland A."/>
            <person name="Lapidus A."/>
            <person name="Glavina Del Rio T."/>
            <person name="Dalin E."/>
            <person name="Tice H."/>
            <person name="Bruce D."/>
            <person name="Goodwin L."/>
            <person name="Pitluck S."/>
            <person name="Chertkov O."/>
            <person name="Larimer F.W."/>
            <person name="Land M.L."/>
            <person name="Hauser L."/>
            <person name="Brettin T.S."/>
            <person name="Detter J.C."/>
            <person name="Han S."/>
            <person name="de Vos W.M."/>
            <person name="Janssen P.H."/>
            <person name="Smidt H."/>
        </authorList>
    </citation>
    <scope>NUCLEOTIDE SEQUENCE [LARGE SCALE GENOMIC DNA]</scope>
    <source>
        <strain evidence="8 9">Ellin514</strain>
    </source>
</reference>
<keyword evidence="9" id="KW-1185">Reference proteome</keyword>
<keyword evidence="1 5" id="KW-0597">Phosphoprotein</keyword>
<dbReference type="CDD" id="cd06170">
    <property type="entry name" value="LuxR_C_like"/>
    <property type="match status" value="1"/>
</dbReference>
<dbReference type="InterPro" id="IPR001789">
    <property type="entry name" value="Sig_transdc_resp-reg_receiver"/>
</dbReference>
<dbReference type="RefSeq" id="WP_007418773.1">
    <property type="nucleotide sequence ID" value="NZ_ABOX02000081.1"/>
</dbReference>
<evidence type="ECO:0000256" key="1">
    <source>
        <dbReference type="ARBA" id="ARBA00022553"/>
    </source>
</evidence>
<dbReference type="InterPro" id="IPR016032">
    <property type="entry name" value="Sig_transdc_resp-reg_C-effctor"/>
</dbReference>
<protein>
    <submittedName>
        <fullName evidence="8">Two component transcriptional regulator, LuxR family</fullName>
    </submittedName>
</protein>
<evidence type="ECO:0000313" key="8">
    <source>
        <dbReference type="EMBL" id="EEF57190.1"/>
    </source>
</evidence>
<dbReference type="Pfam" id="PF00196">
    <property type="entry name" value="GerE"/>
    <property type="match status" value="1"/>
</dbReference>